<organism evidence="8 9">
    <name type="scientific">Halostreptopolyspora alba</name>
    <dbReference type="NCBI Taxonomy" id="2487137"/>
    <lineage>
        <taxon>Bacteria</taxon>
        <taxon>Bacillati</taxon>
        <taxon>Actinomycetota</taxon>
        <taxon>Actinomycetes</taxon>
        <taxon>Streptosporangiales</taxon>
        <taxon>Nocardiopsidaceae</taxon>
        <taxon>Halostreptopolyspora</taxon>
    </lineage>
</organism>
<keyword evidence="3 6" id="KW-1133">Transmembrane helix</keyword>
<proteinExistence type="inferred from homology"/>
<dbReference type="EMBL" id="RJMB01000021">
    <property type="protein sequence ID" value="RNL82672.1"/>
    <property type="molecule type" value="Genomic_DNA"/>
</dbReference>
<gene>
    <name evidence="8" type="ORF">EFW17_18465</name>
</gene>
<evidence type="ECO:0000256" key="6">
    <source>
        <dbReference type="RuleBase" id="RU361157"/>
    </source>
</evidence>
<comment type="subcellular location">
    <subcellularLocation>
        <location evidence="6">Cell membrane</location>
        <topology evidence="6">Multi-pass membrane protein</topology>
    </subcellularLocation>
    <subcellularLocation>
        <location evidence="1">Membrane</location>
        <topology evidence="1">Multi-pass membrane protein</topology>
    </subcellularLocation>
</comment>
<dbReference type="InterPro" id="IPR051784">
    <property type="entry name" value="Nod_factor_ABC_transporter"/>
</dbReference>
<keyword evidence="6" id="KW-1003">Cell membrane</keyword>
<dbReference type="Proteomes" id="UP000269198">
    <property type="component" value="Unassembled WGS sequence"/>
</dbReference>
<protein>
    <recommendedName>
        <fullName evidence="6">Transport permease protein</fullName>
    </recommendedName>
</protein>
<evidence type="ECO:0000313" key="9">
    <source>
        <dbReference type="Proteomes" id="UP000269198"/>
    </source>
</evidence>
<evidence type="ECO:0000256" key="1">
    <source>
        <dbReference type="ARBA" id="ARBA00004141"/>
    </source>
</evidence>
<feature type="transmembrane region" description="Helical" evidence="6">
    <location>
        <begin position="149"/>
        <end position="173"/>
    </location>
</feature>
<dbReference type="GO" id="GO:0046677">
    <property type="term" value="P:response to antibiotic"/>
    <property type="evidence" value="ECO:0007669"/>
    <property type="project" value="UniProtKB-KW"/>
</dbReference>
<keyword evidence="4 6" id="KW-0472">Membrane</keyword>
<dbReference type="InterPro" id="IPR013525">
    <property type="entry name" value="ABC2_TM"/>
</dbReference>
<evidence type="ECO:0000256" key="4">
    <source>
        <dbReference type="ARBA" id="ARBA00023136"/>
    </source>
</evidence>
<feature type="transmembrane region" description="Helical" evidence="6">
    <location>
        <begin position="185"/>
        <end position="207"/>
    </location>
</feature>
<dbReference type="AlphaFoldDB" id="A0A3N0E492"/>
<feature type="transmembrane region" description="Helical" evidence="6">
    <location>
        <begin position="37"/>
        <end position="55"/>
    </location>
</feature>
<feature type="transmembrane region" description="Helical" evidence="6">
    <location>
        <begin position="114"/>
        <end position="137"/>
    </location>
</feature>
<feature type="domain" description="ABC transmembrane type-2" evidence="7">
    <location>
        <begin position="35"/>
        <end position="272"/>
    </location>
</feature>
<keyword evidence="5" id="KW-0046">Antibiotic resistance</keyword>
<dbReference type="GO" id="GO:0140359">
    <property type="term" value="F:ABC-type transporter activity"/>
    <property type="evidence" value="ECO:0007669"/>
    <property type="project" value="InterPro"/>
</dbReference>
<sequence>MSQPTTLPPAPLPGALRIGTSRGILEVREFFREWETVVFTFSLPTLILVLFSSIFENVTDTPGGMSATEFYLPGLIAMGLMSVSFQNLGIGIANERGNGTLRRLRGTPMPPAAYFVGKTVLVLILAAGQVALLLAVARLGYGAALDLGAAGWFTFAWVLALGTVSSALLGIAISSAARSVQAASGIVVVPFLVLQFLSGIFLPVSLLPDGALTVASLFPLKWMAQGMRAAFYPESAAAMEPSGGFELPLVAGALGAWCVAGLVLCLLTFRWKTAKDG</sequence>
<dbReference type="GO" id="GO:0043190">
    <property type="term" value="C:ATP-binding cassette (ABC) transporter complex"/>
    <property type="evidence" value="ECO:0007669"/>
    <property type="project" value="InterPro"/>
</dbReference>
<evidence type="ECO:0000256" key="2">
    <source>
        <dbReference type="ARBA" id="ARBA00022692"/>
    </source>
</evidence>
<keyword evidence="9" id="KW-1185">Reference proteome</keyword>
<feature type="transmembrane region" description="Helical" evidence="6">
    <location>
        <begin position="249"/>
        <end position="269"/>
    </location>
</feature>
<name>A0A3N0E492_9ACTN</name>
<comment type="caution">
    <text evidence="8">The sequence shown here is derived from an EMBL/GenBank/DDBJ whole genome shotgun (WGS) entry which is preliminary data.</text>
</comment>
<dbReference type="PROSITE" id="PS51012">
    <property type="entry name" value="ABC_TM2"/>
    <property type="match status" value="1"/>
</dbReference>
<evidence type="ECO:0000313" key="8">
    <source>
        <dbReference type="EMBL" id="RNL82672.1"/>
    </source>
</evidence>
<evidence type="ECO:0000256" key="5">
    <source>
        <dbReference type="ARBA" id="ARBA00023251"/>
    </source>
</evidence>
<accession>A0A3N0E492</accession>
<feature type="transmembrane region" description="Helical" evidence="6">
    <location>
        <begin position="70"/>
        <end position="93"/>
    </location>
</feature>
<dbReference type="PANTHER" id="PTHR43229">
    <property type="entry name" value="NODULATION PROTEIN J"/>
    <property type="match status" value="1"/>
</dbReference>
<dbReference type="Pfam" id="PF01061">
    <property type="entry name" value="ABC2_membrane"/>
    <property type="match status" value="1"/>
</dbReference>
<dbReference type="PIRSF" id="PIRSF006648">
    <property type="entry name" value="DrrB"/>
    <property type="match status" value="1"/>
</dbReference>
<keyword evidence="6" id="KW-0813">Transport</keyword>
<dbReference type="InterPro" id="IPR047817">
    <property type="entry name" value="ABC2_TM_bact-type"/>
</dbReference>
<dbReference type="OrthoDB" id="9786643at2"/>
<keyword evidence="2 6" id="KW-0812">Transmembrane</keyword>
<dbReference type="RefSeq" id="WP_123202667.1">
    <property type="nucleotide sequence ID" value="NZ_RJMB01000021.1"/>
</dbReference>
<evidence type="ECO:0000259" key="7">
    <source>
        <dbReference type="PROSITE" id="PS51012"/>
    </source>
</evidence>
<evidence type="ECO:0000256" key="3">
    <source>
        <dbReference type="ARBA" id="ARBA00022989"/>
    </source>
</evidence>
<dbReference type="InterPro" id="IPR000412">
    <property type="entry name" value="ABC_2_transport"/>
</dbReference>
<dbReference type="PANTHER" id="PTHR43229:SF2">
    <property type="entry name" value="NODULATION PROTEIN J"/>
    <property type="match status" value="1"/>
</dbReference>
<comment type="similarity">
    <text evidence="6">Belongs to the ABC-2 integral membrane protein family.</text>
</comment>
<reference evidence="8 9" key="1">
    <citation type="submission" date="2018-11" db="EMBL/GenBank/DDBJ databases">
        <title>The genome draft of YIM 96095.</title>
        <authorList>
            <person name="Tang S.-K."/>
            <person name="Chunyu W.-X."/>
            <person name="Feng Y.-Z."/>
        </authorList>
    </citation>
    <scope>NUCLEOTIDE SEQUENCE [LARGE SCALE GENOMIC DNA]</scope>
    <source>
        <strain evidence="8 9">YIM 96095</strain>
    </source>
</reference>